<proteinExistence type="predicted"/>
<dbReference type="EMBL" id="CM001441">
    <property type="protein sequence ID" value="EHQ89789.1"/>
    <property type="molecule type" value="Genomic_DNA"/>
</dbReference>
<accession>H5Y4Q3</accession>
<name>H5Y4Q3_9FIRM</name>
<evidence type="ECO:0000313" key="1">
    <source>
        <dbReference type="EMBL" id="EHQ89789.1"/>
    </source>
</evidence>
<dbReference type="HOGENOM" id="CLU_202414_0_0_9"/>
<dbReference type="Proteomes" id="UP000005104">
    <property type="component" value="Chromosome"/>
</dbReference>
<dbReference type="STRING" id="768710.DesyoDRAFT_2735"/>
<dbReference type="OrthoDB" id="1779278at2"/>
<organism evidence="1 2">
    <name type="scientific">Desulfosporosinus youngiae DSM 17734</name>
    <dbReference type="NCBI Taxonomy" id="768710"/>
    <lineage>
        <taxon>Bacteria</taxon>
        <taxon>Bacillati</taxon>
        <taxon>Bacillota</taxon>
        <taxon>Clostridia</taxon>
        <taxon>Eubacteriales</taxon>
        <taxon>Desulfitobacteriaceae</taxon>
        <taxon>Desulfosporosinus</taxon>
    </lineage>
</organism>
<evidence type="ECO:0000313" key="2">
    <source>
        <dbReference type="Proteomes" id="UP000005104"/>
    </source>
</evidence>
<reference evidence="1 2" key="1">
    <citation type="submission" date="2011-11" db="EMBL/GenBank/DDBJ databases">
        <title>The Noncontiguous Finished genome of Desulfosporosinus youngiae DSM 17734.</title>
        <authorList>
            <consortium name="US DOE Joint Genome Institute (JGI-PGF)"/>
            <person name="Lucas S."/>
            <person name="Han J."/>
            <person name="Lapidus A."/>
            <person name="Cheng J.-F."/>
            <person name="Goodwin L."/>
            <person name="Pitluck S."/>
            <person name="Peters L."/>
            <person name="Ovchinnikova G."/>
            <person name="Lu M."/>
            <person name="Land M.L."/>
            <person name="Hauser L."/>
            <person name="Pester M."/>
            <person name="Spring S."/>
            <person name="Ollivier B."/>
            <person name="Rattei T."/>
            <person name="Klenk H.-P."/>
            <person name="Wagner M."/>
            <person name="Loy A."/>
            <person name="Woyke T.J."/>
        </authorList>
    </citation>
    <scope>NUCLEOTIDE SEQUENCE [LARGE SCALE GENOMIC DNA]</scope>
    <source>
        <strain evidence="1 2">DSM 17734</strain>
    </source>
</reference>
<keyword evidence="2" id="KW-1185">Reference proteome</keyword>
<dbReference type="RefSeq" id="WP_007783844.1">
    <property type="nucleotide sequence ID" value="NZ_CM001441.1"/>
</dbReference>
<dbReference type="AlphaFoldDB" id="H5Y4Q3"/>
<gene>
    <name evidence="1" type="ORF">DesyoDRAFT_2735</name>
</gene>
<sequence>MKLYALKCRGQYLKVSDREGYQWVDLDKASVFPPEKFPVIEEYLEEVKKRGLRDVRIVELIVTESAVE</sequence>
<protein>
    <submittedName>
        <fullName evidence="1">Uncharacterized protein</fullName>
    </submittedName>
</protein>